<dbReference type="PANTHER" id="PTHR46590">
    <property type="entry name" value="PHOSPHATIDYLINOSITOL TRANSFER PROTEIN CSR1-RELATED"/>
    <property type="match status" value="1"/>
</dbReference>
<dbReference type="Pfam" id="PF03765">
    <property type="entry name" value="CRAL_TRIO_N"/>
    <property type="match status" value="1"/>
</dbReference>
<gene>
    <name evidence="2" type="ORF">DFQ27_007631</name>
</gene>
<dbReference type="Pfam" id="PF00650">
    <property type="entry name" value="CRAL_TRIO"/>
    <property type="match status" value="1"/>
</dbReference>
<feature type="domain" description="CRAL-TRIO" evidence="1">
    <location>
        <begin position="176"/>
        <end position="335"/>
    </location>
</feature>
<dbReference type="InterPro" id="IPR001251">
    <property type="entry name" value="CRAL-TRIO_dom"/>
</dbReference>
<accession>A0A9P6PVV3</accession>
<dbReference type="InterPro" id="IPR011074">
    <property type="entry name" value="CRAL/TRIO_N_dom"/>
</dbReference>
<proteinExistence type="predicted"/>
<reference evidence="2" key="1">
    <citation type="journal article" date="2020" name="Fungal Divers.">
        <title>Resolving the Mortierellaceae phylogeny through synthesis of multi-gene phylogenetics and phylogenomics.</title>
        <authorList>
            <person name="Vandepol N."/>
            <person name="Liber J."/>
            <person name="Desiro A."/>
            <person name="Na H."/>
            <person name="Kennedy M."/>
            <person name="Barry K."/>
            <person name="Grigoriev I.V."/>
            <person name="Miller A.N."/>
            <person name="O'Donnell K."/>
            <person name="Stajich J.E."/>
            <person name="Bonito G."/>
        </authorList>
    </citation>
    <scope>NUCLEOTIDE SEQUENCE</scope>
    <source>
        <strain evidence="2">BC1065</strain>
    </source>
</reference>
<dbReference type="SUPFAM" id="SSF52087">
    <property type="entry name" value="CRAL/TRIO domain"/>
    <property type="match status" value="1"/>
</dbReference>
<dbReference type="SUPFAM" id="SSF46938">
    <property type="entry name" value="CRAL/TRIO N-terminal domain"/>
    <property type="match status" value="1"/>
</dbReference>
<organism evidence="2 3">
    <name type="scientific">Actinomortierella ambigua</name>
    <dbReference type="NCBI Taxonomy" id="1343610"/>
    <lineage>
        <taxon>Eukaryota</taxon>
        <taxon>Fungi</taxon>
        <taxon>Fungi incertae sedis</taxon>
        <taxon>Mucoromycota</taxon>
        <taxon>Mortierellomycotina</taxon>
        <taxon>Mortierellomycetes</taxon>
        <taxon>Mortierellales</taxon>
        <taxon>Mortierellaceae</taxon>
        <taxon>Actinomortierella</taxon>
    </lineage>
</organism>
<comment type="caution">
    <text evidence="2">The sequence shown here is derived from an EMBL/GenBank/DDBJ whole genome shotgun (WGS) entry which is preliminary data.</text>
</comment>
<dbReference type="InterPro" id="IPR052432">
    <property type="entry name" value="PITP/CRAL-TRIO"/>
</dbReference>
<dbReference type="EMBL" id="JAAAJB010000604">
    <property type="protein sequence ID" value="KAG0253158.1"/>
    <property type="molecule type" value="Genomic_DNA"/>
</dbReference>
<dbReference type="InterPro" id="IPR036273">
    <property type="entry name" value="CRAL/TRIO_N_dom_sf"/>
</dbReference>
<keyword evidence="3" id="KW-1185">Reference proteome</keyword>
<dbReference type="CDD" id="cd00170">
    <property type="entry name" value="SEC14"/>
    <property type="match status" value="1"/>
</dbReference>
<dbReference type="SMART" id="SM01100">
    <property type="entry name" value="CRAL_TRIO_N"/>
    <property type="match status" value="1"/>
</dbReference>
<protein>
    <recommendedName>
        <fullName evidence="1">CRAL-TRIO domain-containing protein</fullName>
    </recommendedName>
</protein>
<dbReference type="InterPro" id="IPR036865">
    <property type="entry name" value="CRAL-TRIO_dom_sf"/>
</dbReference>
<evidence type="ECO:0000259" key="1">
    <source>
        <dbReference type="PROSITE" id="PS50191"/>
    </source>
</evidence>
<sequence>MSISGNAPAGTGYVGSLTKEQAILLRRLWAALEEVLAEGTVTIQHDPVTIAAASGIPAVVAPAAQPAAASAGWGGGWFSTAAATSTTPEEAPKPLIEPAVTITLEELKIDGPVVRQAIRENMMGDHPDALVLRFLRARKWHVANGLMMMLKAFQWRLEMNVDDVKTLGELELEEKYPKFQDQLAMGKFYVHGTDKQGQPVVYLNVGLHRPADQDYRTLERLTIYLMEQGRLLISPPVECVSLVFDLSQFGLANMDYSLVKFLVQCFEAYYPESLGGIIVHKSPFVFWGVWKVIEPWLDRVVASKVKFTSTDAELLDFIPAEHLPSTYEGGLDQYRYAYVAPVPGENERMKDGETKKLLYAAWEKLADEFDAQTRAWIAEDEDEEDESKGSNKDSFEIATKYFKERDAIARDLRKAHFALDPYVRARSQFHRGSEAAPAVLRSDGSVKWTYIN</sequence>
<dbReference type="OrthoDB" id="43460at2759"/>
<dbReference type="PANTHER" id="PTHR46590:SF1">
    <property type="entry name" value="PHOSPHATIDYLINOSITOL TRANSFER PROTEIN CSR1"/>
    <property type="match status" value="1"/>
</dbReference>
<dbReference type="Gene3D" id="3.40.525.10">
    <property type="entry name" value="CRAL-TRIO lipid binding domain"/>
    <property type="match status" value="1"/>
</dbReference>
<dbReference type="AlphaFoldDB" id="A0A9P6PVV3"/>
<name>A0A9P6PVV3_9FUNG</name>
<dbReference type="Proteomes" id="UP000807716">
    <property type="component" value="Unassembled WGS sequence"/>
</dbReference>
<evidence type="ECO:0000313" key="3">
    <source>
        <dbReference type="Proteomes" id="UP000807716"/>
    </source>
</evidence>
<dbReference type="PROSITE" id="PS50191">
    <property type="entry name" value="CRAL_TRIO"/>
    <property type="match status" value="1"/>
</dbReference>
<evidence type="ECO:0000313" key="2">
    <source>
        <dbReference type="EMBL" id="KAG0253158.1"/>
    </source>
</evidence>
<dbReference type="SMART" id="SM00516">
    <property type="entry name" value="SEC14"/>
    <property type="match status" value="1"/>
</dbReference>